<dbReference type="GO" id="GO:0003700">
    <property type="term" value="F:DNA-binding transcription factor activity"/>
    <property type="evidence" value="ECO:0007669"/>
    <property type="project" value="TreeGrafter"/>
</dbReference>
<dbReference type="AlphaFoldDB" id="A0A2X0KI69"/>
<name>A0A2X0KI69_9ACTN</name>
<evidence type="ECO:0000313" key="6">
    <source>
        <dbReference type="EMBL" id="RAG86450.1"/>
    </source>
</evidence>
<accession>A0A2X0KI69</accession>
<gene>
    <name evidence="6" type="ORF">DN069_06465</name>
</gene>
<organism evidence="6 7">
    <name type="scientific">Streptacidiphilus pinicola</name>
    <dbReference type="NCBI Taxonomy" id="2219663"/>
    <lineage>
        <taxon>Bacteria</taxon>
        <taxon>Bacillati</taxon>
        <taxon>Actinomycetota</taxon>
        <taxon>Actinomycetes</taxon>
        <taxon>Kitasatosporales</taxon>
        <taxon>Streptomycetaceae</taxon>
        <taxon>Streptacidiphilus</taxon>
    </lineage>
</organism>
<dbReference type="GO" id="GO:0000976">
    <property type="term" value="F:transcription cis-regulatory region binding"/>
    <property type="evidence" value="ECO:0007669"/>
    <property type="project" value="TreeGrafter"/>
</dbReference>
<protein>
    <submittedName>
        <fullName evidence="6">Transcriptional regulator</fullName>
    </submittedName>
</protein>
<evidence type="ECO:0000313" key="7">
    <source>
        <dbReference type="Proteomes" id="UP000248889"/>
    </source>
</evidence>
<dbReference type="PANTHER" id="PTHR30146">
    <property type="entry name" value="LACI-RELATED TRANSCRIPTIONAL REPRESSOR"/>
    <property type="match status" value="1"/>
</dbReference>
<dbReference type="PROSITE" id="PS00356">
    <property type="entry name" value="HTH_LACI_1"/>
    <property type="match status" value="1"/>
</dbReference>
<dbReference type="PANTHER" id="PTHR30146:SF153">
    <property type="entry name" value="LACTOSE OPERON REPRESSOR"/>
    <property type="match status" value="1"/>
</dbReference>
<keyword evidence="3" id="KW-0804">Transcription</keyword>
<feature type="compositionally biased region" description="Polar residues" evidence="4">
    <location>
        <begin position="1"/>
        <end position="10"/>
    </location>
</feature>
<dbReference type="PRINTS" id="PR00036">
    <property type="entry name" value="HTHLACI"/>
</dbReference>
<sequence length="359" mass="36984">MSVTGHTSADTPADQAAKGGKSVSIRDVAAAAGVSYQTVSRVINGNASVKEATRERVQEAIRALGFRPNAAARALANRDTRSLTVVTSNTTLYGYAATLQGVEEAARAAGFTVGISVLESEADEHVRATVNRAADSSSGLVVIAYDSAGVRALDCVPDGHPVSAAVEAPAGPLSNSLPRAWIDDAEAAAEATRYLLELGHPTVHYVALPSTTHASRRTAGWRAALEAAGAPVPEPVGAGWDAVAGYDAGRRLAQDPGVTAVLCGNDDLALGVLRAMYEAGRPVPGQVSVVGFDNAPQSAFYTPALTTVEMDFTDLGRACFALLHDVLAGTSTAAALPPVPRPRLVVRESADVHHPAPTP</sequence>
<dbReference type="OrthoDB" id="9785139at2"/>
<evidence type="ECO:0000256" key="3">
    <source>
        <dbReference type="ARBA" id="ARBA00023163"/>
    </source>
</evidence>
<keyword evidence="1" id="KW-0805">Transcription regulation</keyword>
<dbReference type="CDD" id="cd01574">
    <property type="entry name" value="PBP1_LacI"/>
    <property type="match status" value="1"/>
</dbReference>
<feature type="region of interest" description="Disordered" evidence="4">
    <location>
        <begin position="1"/>
        <end position="20"/>
    </location>
</feature>
<dbReference type="PROSITE" id="PS50932">
    <property type="entry name" value="HTH_LACI_2"/>
    <property type="match status" value="1"/>
</dbReference>
<dbReference type="Proteomes" id="UP000248889">
    <property type="component" value="Unassembled WGS sequence"/>
</dbReference>
<dbReference type="InterPro" id="IPR028082">
    <property type="entry name" value="Peripla_BP_I"/>
</dbReference>
<dbReference type="SUPFAM" id="SSF47413">
    <property type="entry name" value="lambda repressor-like DNA-binding domains"/>
    <property type="match status" value="1"/>
</dbReference>
<feature type="domain" description="HTH lacI-type" evidence="5">
    <location>
        <begin position="23"/>
        <end position="77"/>
    </location>
</feature>
<proteinExistence type="predicted"/>
<reference evidence="6 7" key="1">
    <citation type="submission" date="2018-06" db="EMBL/GenBank/DDBJ databases">
        <title>Streptacidiphilus pinicola sp. nov., isolated from pine grove soil.</title>
        <authorList>
            <person name="Roh S.G."/>
            <person name="Park S."/>
            <person name="Kim M.-K."/>
            <person name="Yun B.-R."/>
            <person name="Park J."/>
            <person name="Kim M.J."/>
            <person name="Kim Y.S."/>
            <person name="Kim S.B."/>
        </authorList>
    </citation>
    <scope>NUCLEOTIDE SEQUENCE [LARGE SCALE GENOMIC DNA]</scope>
    <source>
        <strain evidence="6 7">MMS16-CNU450</strain>
    </source>
</reference>
<evidence type="ECO:0000256" key="1">
    <source>
        <dbReference type="ARBA" id="ARBA00023015"/>
    </source>
</evidence>
<dbReference type="EMBL" id="QKYN01000027">
    <property type="protein sequence ID" value="RAG86450.1"/>
    <property type="molecule type" value="Genomic_DNA"/>
</dbReference>
<dbReference type="InterPro" id="IPR046335">
    <property type="entry name" value="LacI/GalR-like_sensor"/>
</dbReference>
<dbReference type="Gene3D" id="3.40.50.2300">
    <property type="match status" value="2"/>
</dbReference>
<dbReference type="SUPFAM" id="SSF53822">
    <property type="entry name" value="Periplasmic binding protein-like I"/>
    <property type="match status" value="1"/>
</dbReference>
<dbReference type="Pfam" id="PF13377">
    <property type="entry name" value="Peripla_BP_3"/>
    <property type="match status" value="1"/>
</dbReference>
<dbReference type="InterPro" id="IPR010982">
    <property type="entry name" value="Lambda_DNA-bd_dom_sf"/>
</dbReference>
<dbReference type="SMART" id="SM00354">
    <property type="entry name" value="HTH_LACI"/>
    <property type="match status" value="1"/>
</dbReference>
<evidence type="ECO:0000259" key="5">
    <source>
        <dbReference type="PROSITE" id="PS50932"/>
    </source>
</evidence>
<dbReference type="Gene3D" id="1.10.260.40">
    <property type="entry name" value="lambda repressor-like DNA-binding domains"/>
    <property type="match status" value="1"/>
</dbReference>
<comment type="caution">
    <text evidence="6">The sequence shown here is derived from an EMBL/GenBank/DDBJ whole genome shotgun (WGS) entry which is preliminary data.</text>
</comment>
<dbReference type="CDD" id="cd01392">
    <property type="entry name" value="HTH_LacI"/>
    <property type="match status" value="1"/>
</dbReference>
<evidence type="ECO:0000256" key="4">
    <source>
        <dbReference type="SAM" id="MobiDB-lite"/>
    </source>
</evidence>
<dbReference type="Pfam" id="PF00356">
    <property type="entry name" value="LacI"/>
    <property type="match status" value="1"/>
</dbReference>
<evidence type="ECO:0000256" key="2">
    <source>
        <dbReference type="ARBA" id="ARBA00023125"/>
    </source>
</evidence>
<keyword evidence="2" id="KW-0238">DNA-binding</keyword>
<dbReference type="InterPro" id="IPR000843">
    <property type="entry name" value="HTH_LacI"/>
</dbReference>
<dbReference type="RefSeq" id="WP_111499863.1">
    <property type="nucleotide sequence ID" value="NZ_QKYN01000027.1"/>
</dbReference>
<keyword evidence="7" id="KW-1185">Reference proteome</keyword>